<gene>
    <name evidence="1" type="ORF">ID810_05770</name>
</gene>
<accession>A0A7T0LMB4</accession>
<proteinExistence type="predicted"/>
<dbReference type="RefSeq" id="WP_166854751.1">
    <property type="nucleotide sequence ID" value="NZ_CP063989.1"/>
</dbReference>
<dbReference type="KEGG" id="arep:ID810_05770"/>
<dbReference type="Proteomes" id="UP000594637">
    <property type="component" value="Chromosome"/>
</dbReference>
<sequence>MTATPKSTDDASTAAEEQPTVGLLVEELDPVQAERIRRAPLPTKQTLRRRRFLPVQAGKFVVTNLRILDIVIREKLAGH</sequence>
<protein>
    <submittedName>
        <fullName evidence="1">Uncharacterized protein</fullName>
    </submittedName>
</protein>
<evidence type="ECO:0000313" key="1">
    <source>
        <dbReference type="EMBL" id="QPL06394.1"/>
    </source>
</evidence>
<reference evidence="1 2" key="1">
    <citation type="submission" date="2020-11" db="EMBL/GenBank/DDBJ databases">
        <title>Actinomyces sp. ZJ750.</title>
        <authorList>
            <person name="Zhou J."/>
        </authorList>
    </citation>
    <scope>NUCLEOTIDE SEQUENCE [LARGE SCALE GENOMIC DNA]</scope>
    <source>
        <strain evidence="1 2">ZJ750</strain>
    </source>
</reference>
<name>A0A7T0LMB4_9ACTO</name>
<keyword evidence="2" id="KW-1185">Reference proteome</keyword>
<dbReference type="EMBL" id="CP063989">
    <property type="protein sequence ID" value="QPL06394.1"/>
    <property type="molecule type" value="Genomic_DNA"/>
</dbReference>
<evidence type="ECO:0000313" key="2">
    <source>
        <dbReference type="Proteomes" id="UP000594637"/>
    </source>
</evidence>
<dbReference type="AlphaFoldDB" id="A0A7T0LMB4"/>
<organism evidence="1 2">
    <name type="scientific">Actinomyces respiraculi</name>
    <dbReference type="NCBI Taxonomy" id="2744574"/>
    <lineage>
        <taxon>Bacteria</taxon>
        <taxon>Bacillati</taxon>
        <taxon>Actinomycetota</taxon>
        <taxon>Actinomycetes</taxon>
        <taxon>Actinomycetales</taxon>
        <taxon>Actinomycetaceae</taxon>
        <taxon>Actinomyces</taxon>
    </lineage>
</organism>